<keyword evidence="6" id="KW-0862">Zinc</keyword>
<dbReference type="EMBL" id="JTDY01008298">
    <property type="protein sequence ID" value="KOB64638.1"/>
    <property type="molecule type" value="Genomic_DNA"/>
</dbReference>
<reference evidence="13 14" key="1">
    <citation type="journal article" date="2015" name="Genome Biol. Evol.">
        <title>The genome of winter moth (Operophtera brumata) provides a genomic perspective on sexual dimorphism and phenology.</title>
        <authorList>
            <person name="Derks M.F."/>
            <person name="Smit S."/>
            <person name="Salis L."/>
            <person name="Schijlen E."/>
            <person name="Bossers A."/>
            <person name="Mateman C."/>
            <person name="Pijl A.S."/>
            <person name="de Ridder D."/>
            <person name="Groenen M.A."/>
            <person name="Visser M.E."/>
            <person name="Megens H.J."/>
        </authorList>
    </citation>
    <scope>NUCLEOTIDE SEQUENCE [LARGE SCALE GENOMIC DNA]</scope>
    <source>
        <strain evidence="13">WM2013NL</strain>
        <tissue evidence="13">Head and thorax</tissue>
    </source>
</reference>
<dbReference type="FunFam" id="3.30.160.60:FF:001480">
    <property type="entry name" value="Si:cabz01071911.3"/>
    <property type="match status" value="1"/>
</dbReference>
<dbReference type="PANTHER" id="PTHR24409">
    <property type="entry name" value="ZINC FINGER PROTEIN 142"/>
    <property type="match status" value="1"/>
</dbReference>
<dbReference type="SUPFAM" id="SSF57667">
    <property type="entry name" value="beta-beta-alpha zinc fingers"/>
    <property type="match status" value="4"/>
</dbReference>
<dbReference type="GO" id="GO:0005634">
    <property type="term" value="C:nucleus"/>
    <property type="evidence" value="ECO:0007669"/>
    <property type="project" value="UniProtKB-SubCell"/>
</dbReference>
<keyword evidence="5 11" id="KW-0863">Zinc-finger</keyword>
<dbReference type="FunFam" id="3.30.160.60:FF:000110">
    <property type="entry name" value="Zinc finger protein-like"/>
    <property type="match status" value="1"/>
</dbReference>
<evidence type="ECO:0000313" key="13">
    <source>
        <dbReference type="EMBL" id="KOB64638.1"/>
    </source>
</evidence>
<dbReference type="Pfam" id="PF00096">
    <property type="entry name" value="zf-C2H2"/>
    <property type="match status" value="2"/>
</dbReference>
<evidence type="ECO:0000256" key="11">
    <source>
        <dbReference type="PROSITE-ProRule" id="PRU00042"/>
    </source>
</evidence>
<evidence type="ECO:0000256" key="8">
    <source>
        <dbReference type="ARBA" id="ARBA00023125"/>
    </source>
</evidence>
<dbReference type="Proteomes" id="UP000037510">
    <property type="component" value="Unassembled WGS sequence"/>
</dbReference>
<dbReference type="Pfam" id="PF13912">
    <property type="entry name" value="zf-C2H2_6"/>
    <property type="match status" value="1"/>
</dbReference>
<keyword evidence="8" id="KW-0238">DNA-binding</keyword>
<feature type="domain" description="C2H2-type" evidence="12">
    <location>
        <begin position="294"/>
        <end position="317"/>
    </location>
</feature>
<accession>A0A0L7KMW9</accession>
<keyword evidence="7" id="KW-0805">Transcription regulation</keyword>
<keyword evidence="10" id="KW-0539">Nucleus</keyword>
<protein>
    <submittedName>
        <fullName evidence="13">Putative zinc finger protein 84</fullName>
    </submittedName>
</protein>
<evidence type="ECO:0000256" key="10">
    <source>
        <dbReference type="ARBA" id="ARBA00023242"/>
    </source>
</evidence>
<dbReference type="GO" id="GO:0000981">
    <property type="term" value="F:DNA-binding transcription factor activity, RNA polymerase II-specific"/>
    <property type="evidence" value="ECO:0007669"/>
    <property type="project" value="TreeGrafter"/>
</dbReference>
<evidence type="ECO:0000256" key="4">
    <source>
        <dbReference type="ARBA" id="ARBA00022737"/>
    </source>
</evidence>
<gene>
    <name evidence="13" type="ORF">OBRU01_23917</name>
</gene>
<keyword evidence="3" id="KW-0479">Metal-binding</keyword>
<evidence type="ECO:0000313" key="14">
    <source>
        <dbReference type="Proteomes" id="UP000037510"/>
    </source>
</evidence>
<organism evidence="13 14">
    <name type="scientific">Operophtera brumata</name>
    <name type="common">Winter moth</name>
    <name type="synonym">Phalaena brumata</name>
    <dbReference type="NCBI Taxonomy" id="104452"/>
    <lineage>
        <taxon>Eukaryota</taxon>
        <taxon>Metazoa</taxon>
        <taxon>Ecdysozoa</taxon>
        <taxon>Arthropoda</taxon>
        <taxon>Hexapoda</taxon>
        <taxon>Insecta</taxon>
        <taxon>Pterygota</taxon>
        <taxon>Neoptera</taxon>
        <taxon>Endopterygota</taxon>
        <taxon>Lepidoptera</taxon>
        <taxon>Glossata</taxon>
        <taxon>Ditrysia</taxon>
        <taxon>Geometroidea</taxon>
        <taxon>Geometridae</taxon>
        <taxon>Larentiinae</taxon>
        <taxon>Operophtera</taxon>
    </lineage>
</organism>
<dbReference type="GO" id="GO:0000977">
    <property type="term" value="F:RNA polymerase II transcription regulatory region sequence-specific DNA binding"/>
    <property type="evidence" value="ECO:0007669"/>
    <property type="project" value="TreeGrafter"/>
</dbReference>
<feature type="domain" description="C2H2-type" evidence="12">
    <location>
        <begin position="380"/>
        <end position="408"/>
    </location>
</feature>
<dbReference type="Pfam" id="PF13894">
    <property type="entry name" value="zf-C2H2_4"/>
    <property type="match status" value="1"/>
</dbReference>
<dbReference type="PANTHER" id="PTHR24409:SF295">
    <property type="entry name" value="AZ2-RELATED"/>
    <property type="match status" value="1"/>
</dbReference>
<dbReference type="AlphaFoldDB" id="A0A0L7KMW9"/>
<dbReference type="PROSITE" id="PS50157">
    <property type="entry name" value="ZINC_FINGER_C2H2_2"/>
    <property type="match status" value="6"/>
</dbReference>
<comment type="caution">
    <text evidence="13">The sequence shown here is derived from an EMBL/GenBank/DDBJ whole genome shotgun (WGS) entry which is preliminary data.</text>
</comment>
<keyword evidence="14" id="KW-1185">Reference proteome</keyword>
<dbReference type="PROSITE" id="PS00028">
    <property type="entry name" value="ZINC_FINGER_C2H2_1"/>
    <property type="match status" value="8"/>
</dbReference>
<name>A0A0L7KMW9_OPEBR</name>
<evidence type="ECO:0000256" key="7">
    <source>
        <dbReference type="ARBA" id="ARBA00023015"/>
    </source>
</evidence>
<dbReference type="InterPro" id="IPR013087">
    <property type="entry name" value="Znf_C2H2_type"/>
</dbReference>
<evidence type="ECO:0000259" key="12">
    <source>
        <dbReference type="PROSITE" id="PS50157"/>
    </source>
</evidence>
<evidence type="ECO:0000256" key="9">
    <source>
        <dbReference type="ARBA" id="ARBA00023163"/>
    </source>
</evidence>
<evidence type="ECO:0000256" key="3">
    <source>
        <dbReference type="ARBA" id="ARBA00022723"/>
    </source>
</evidence>
<dbReference type="STRING" id="104452.A0A0L7KMW9"/>
<dbReference type="SMART" id="SM00355">
    <property type="entry name" value="ZnF_C2H2"/>
    <property type="match status" value="10"/>
</dbReference>
<comment type="similarity">
    <text evidence="2">Belongs to the krueppel C2H2-type zinc-finger protein family.</text>
</comment>
<feature type="domain" description="C2H2-type" evidence="12">
    <location>
        <begin position="409"/>
        <end position="436"/>
    </location>
</feature>
<feature type="domain" description="C2H2-type" evidence="12">
    <location>
        <begin position="437"/>
        <end position="464"/>
    </location>
</feature>
<dbReference type="Gene3D" id="3.30.160.60">
    <property type="entry name" value="Classic Zinc Finger"/>
    <property type="match status" value="7"/>
</dbReference>
<evidence type="ECO:0000256" key="2">
    <source>
        <dbReference type="ARBA" id="ARBA00006991"/>
    </source>
</evidence>
<proteinExistence type="inferred from homology"/>
<keyword evidence="9" id="KW-0804">Transcription</keyword>
<comment type="subcellular location">
    <subcellularLocation>
        <location evidence="1">Nucleus</location>
    </subcellularLocation>
</comment>
<evidence type="ECO:0000256" key="6">
    <source>
        <dbReference type="ARBA" id="ARBA00022833"/>
    </source>
</evidence>
<dbReference type="GO" id="GO:0008270">
    <property type="term" value="F:zinc ion binding"/>
    <property type="evidence" value="ECO:0007669"/>
    <property type="project" value="UniProtKB-KW"/>
</dbReference>
<feature type="domain" description="C2H2-type" evidence="12">
    <location>
        <begin position="465"/>
        <end position="492"/>
    </location>
</feature>
<sequence>MYCVLLSGGRPLAGEGARHGGVCVCTVCSSVEADPSPERVYVLCAPQRRPSRRRRGCPARWRMCMYCVLLSGGRPLAGESARRGGVCVCTVCSSAEAVPSPERVPGEAACVYVLCAPQRRPSPRRRGCPVRLQAERAPRGAGAGLSEKAAHVSNAGTLLRCSTLTPFKSRHRAGYPCFYCRAVYESFDELREHTRVHKPDEINRVLKQSGAESLVVYADITDLKCKLCNQDLPSINELKAHLIKKHDKKIIPDITDRVIPFKIKGTSYVCQICSCKFVTFGSIERHMNGHYRNYVCKECGSGYITKYRLKVHHKSMHVDGSYPCECGKTFSTQQKHKNHVNTVHKLVKRFKCTKCPERFAEYFRRQKHLVEVHGVAPLKYTCNVCERSFDRRYTLSRHLKRDHLEERENVCDICSYRCYTKNELKVHMVKHTGEKIFECTVCKKSYARKKTLREHMRIHNNDRRFVCPACGQAFVQKCSLKGHMKTHHFEYSLP</sequence>
<keyword evidence="4" id="KW-0677">Repeat</keyword>
<evidence type="ECO:0000256" key="5">
    <source>
        <dbReference type="ARBA" id="ARBA00022771"/>
    </source>
</evidence>
<dbReference type="InterPro" id="IPR036236">
    <property type="entry name" value="Znf_C2H2_sf"/>
</dbReference>
<evidence type="ECO:0000256" key="1">
    <source>
        <dbReference type="ARBA" id="ARBA00004123"/>
    </source>
</evidence>
<feature type="domain" description="C2H2-type" evidence="12">
    <location>
        <begin position="175"/>
        <end position="202"/>
    </location>
</feature>